<proteinExistence type="predicted"/>
<dbReference type="Proteomes" id="UP000198588">
    <property type="component" value="Unassembled WGS sequence"/>
</dbReference>
<feature type="coiled-coil region" evidence="1">
    <location>
        <begin position="135"/>
        <end position="162"/>
    </location>
</feature>
<feature type="chain" id="PRO_5011620156" evidence="2">
    <location>
        <begin position="26"/>
        <end position="185"/>
    </location>
</feature>
<dbReference type="GO" id="GO:0042597">
    <property type="term" value="C:periplasmic space"/>
    <property type="evidence" value="ECO:0007669"/>
    <property type="project" value="InterPro"/>
</dbReference>
<keyword evidence="1" id="KW-0175">Coiled coil</keyword>
<evidence type="ECO:0000313" key="4">
    <source>
        <dbReference type="Proteomes" id="UP000198588"/>
    </source>
</evidence>
<evidence type="ECO:0000256" key="1">
    <source>
        <dbReference type="SAM" id="Coils"/>
    </source>
</evidence>
<dbReference type="InterPro" id="IPR012899">
    <property type="entry name" value="LTXXQ"/>
</dbReference>
<reference evidence="3 4" key="1">
    <citation type="submission" date="2016-10" db="EMBL/GenBank/DDBJ databases">
        <authorList>
            <person name="de Groot N.N."/>
        </authorList>
    </citation>
    <scope>NUCLEOTIDE SEQUENCE [LARGE SCALE GENOMIC DNA]</scope>
    <source>
        <strain evidence="3 4">CGMCC 1.12097</strain>
    </source>
</reference>
<accession>A0A1G5WUV8</accession>
<evidence type="ECO:0000256" key="2">
    <source>
        <dbReference type="SAM" id="SignalP"/>
    </source>
</evidence>
<dbReference type="Pfam" id="PF07813">
    <property type="entry name" value="LTXXQ"/>
    <property type="match status" value="1"/>
</dbReference>
<feature type="signal peptide" evidence="2">
    <location>
        <begin position="1"/>
        <end position="25"/>
    </location>
</feature>
<dbReference type="OrthoDB" id="7283650at2"/>
<evidence type="ECO:0000313" key="3">
    <source>
        <dbReference type="EMBL" id="SDA61923.1"/>
    </source>
</evidence>
<protein>
    <submittedName>
        <fullName evidence="3">LTXXQ motif family protein</fullName>
    </submittedName>
</protein>
<dbReference type="EMBL" id="FMXM01000004">
    <property type="protein sequence ID" value="SDA61923.1"/>
    <property type="molecule type" value="Genomic_DNA"/>
</dbReference>
<keyword evidence="2" id="KW-0732">Signal</keyword>
<organism evidence="3 4">
    <name type="scientific">Mesorhizobium qingshengii</name>
    <dbReference type="NCBI Taxonomy" id="1165689"/>
    <lineage>
        <taxon>Bacteria</taxon>
        <taxon>Pseudomonadati</taxon>
        <taxon>Pseudomonadota</taxon>
        <taxon>Alphaproteobacteria</taxon>
        <taxon>Hyphomicrobiales</taxon>
        <taxon>Phyllobacteriaceae</taxon>
        <taxon>Mesorhizobium</taxon>
    </lineage>
</organism>
<gene>
    <name evidence="3" type="ORF">SAMN02927914_01777</name>
</gene>
<dbReference type="AlphaFoldDB" id="A0A1G5WUV8"/>
<name>A0A1G5WUV8_9HYPH</name>
<sequence length="185" mass="20755">MFSLRNTFAAGLMLTVAAMPVVAGAEDKDSGWWPRWGIGRMMMGQWGMAGPMGGYDSDQMLDRIDGRLAFLKTELKITNEQAPFWDELAGVIRSTAESHNALMQEMIKQFQDGEFLKKPLPERLAYQQTHLEARLEQVKTVRAAVEKLYAKLSDEQKQAADEIVLPMMGMGMGRSGGFGPEMMFR</sequence>
<dbReference type="RefSeq" id="WP_091576845.1">
    <property type="nucleotide sequence ID" value="NZ_FMXM01000004.1"/>
</dbReference>